<dbReference type="AlphaFoldDB" id="A0A2I0UL46"/>
<dbReference type="Proteomes" id="UP000233556">
    <property type="component" value="Unassembled WGS sequence"/>
</dbReference>
<reference evidence="2" key="1">
    <citation type="submission" date="2017-11" db="EMBL/GenBank/DDBJ databases">
        <authorList>
            <person name="Lima N.C."/>
            <person name="Parody-Merino A.M."/>
            <person name="Battley P.F."/>
            <person name="Fidler A.E."/>
            <person name="Prosdocimi F."/>
        </authorList>
    </citation>
    <scope>NUCLEOTIDE SEQUENCE [LARGE SCALE GENOMIC DNA]</scope>
</reference>
<keyword evidence="1" id="KW-0808">Transferase</keyword>
<proteinExistence type="predicted"/>
<keyword evidence="1" id="KW-0548">Nucleotidyltransferase</keyword>
<evidence type="ECO:0000313" key="2">
    <source>
        <dbReference type="Proteomes" id="UP000233556"/>
    </source>
</evidence>
<gene>
    <name evidence="1" type="ORF">llap_2939</name>
</gene>
<keyword evidence="2" id="KW-1185">Reference proteome</keyword>
<protein>
    <submittedName>
        <fullName evidence="1">Rna-directed dna polymerase from mobile element jockey-like</fullName>
    </submittedName>
</protein>
<name>A0A2I0UL46_LIMLA</name>
<dbReference type="EMBL" id="KZ505699">
    <property type="protein sequence ID" value="PKU46743.1"/>
    <property type="molecule type" value="Genomic_DNA"/>
</dbReference>
<sequence length="106" mass="12035">MDSGIECTLSEFANDTKLCGTVNKLDGRDAIQRELDRFEREERDTVSEQLYGPSCQLGLNHYTLESEVQVLFLSFQNPLAVYPQRCGGIHCKFICYEDLVPVLTVL</sequence>
<dbReference type="OrthoDB" id="416454at2759"/>
<accession>A0A2I0UL46</accession>
<keyword evidence="1" id="KW-0695">RNA-directed DNA polymerase</keyword>
<reference evidence="2" key="2">
    <citation type="submission" date="2017-12" db="EMBL/GenBank/DDBJ databases">
        <title>Genome sequence of the Bar-tailed Godwit (Limosa lapponica baueri).</title>
        <authorList>
            <person name="Lima N.C.B."/>
            <person name="Parody-Merino A.M."/>
            <person name="Battley P.F."/>
            <person name="Fidler A.E."/>
            <person name="Prosdocimi F."/>
        </authorList>
    </citation>
    <scope>NUCLEOTIDE SEQUENCE [LARGE SCALE GENOMIC DNA]</scope>
</reference>
<organism evidence="1 2">
    <name type="scientific">Limosa lapponica baueri</name>
    <dbReference type="NCBI Taxonomy" id="1758121"/>
    <lineage>
        <taxon>Eukaryota</taxon>
        <taxon>Metazoa</taxon>
        <taxon>Chordata</taxon>
        <taxon>Craniata</taxon>
        <taxon>Vertebrata</taxon>
        <taxon>Euteleostomi</taxon>
        <taxon>Archelosauria</taxon>
        <taxon>Archosauria</taxon>
        <taxon>Dinosauria</taxon>
        <taxon>Saurischia</taxon>
        <taxon>Theropoda</taxon>
        <taxon>Coelurosauria</taxon>
        <taxon>Aves</taxon>
        <taxon>Neognathae</taxon>
        <taxon>Neoaves</taxon>
        <taxon>Charadriiformes</taxon>
        <taxon>Scolopacidae</taxon>
        <taxon>Limosa</taxon>
    </lineage>
</organism>
<dbReference type="GO" id="GO:0003964">
    <property type="term" value="F:RNA-directed DNA polymerase activity"/>
    <property type="evidence" value="ECO:0007669"/>
    <property type="project" value="UniProtKB-KW"/>
</dbReference>
<evidence type="ECO:0000313" key="1">
    <source>
        <dbReference type="EMBL" id="PKU46743.1"/>
    </source>
</evidence>